<sequence>MVSLAELSGKLGQFIGQSDAVTKAINNGITAIIDSDEVFKSLKMSPSSPVQSSTSVSAVSIDDDKLSKEIQHYEALKKRLKPKIEELKKQKMSVPDDLNKSHESLTSKLDALQKLKSLNESLSSLNNQQSDNCKNLLTNLCSGLEKFLGYQETSKGYDGSGIVYSDLDRLCDGVMAFLHGVLNDVHKNNNLSPYKEKLDKAVEALDGQLNNGKTGLHDVIDRVKEGIERWLGDVKLKNEHVTGHLLQIENNYIPAITTDIRNLIDHNYDDKKVDLKSWLKSLPTLKTYCNLSVRALEALDQNLKKELSPHVSLIKDRVDTFVDSTKQDHDGLKKVCERVDEEFGKLDEMVEKGLKNPQNGLIKKFRDGISGILQKIQVARNGSVKTSIEKGKQSLMKAKIESNNGFTNEKNGVKQRIITAFENIKQELESVHGNLTEKKRELTDLVRQAEEPFIQMKYLGGDKIREGFIEYHWKELKEETWHLVRKVNGDEKSGLLQIYQGVQGYAKDFPNRFKLAIETMIKKMLEENNSAVDQYIGWYVDDTTNDGLLSGGTRTEKINNVKKAINDCLKIVIPQLVDECSKAPHIQGSNVTNIASNFSSFAKQLEEKLTGKNVDPILSAIEGAVVKQSQGPQKTNNHDLTTALKTMFTTVTKVAAGTASELAKLINDSHMGNVHDALDRFRSFNSKYNDPSKPAHRISHALNSVKGEINKLGELLDTTTGTLKSKIRTLSEVSEKLNNLKKESTEKGTIDTKKNEITQQLTLLRQNIDNDFQAVIDILIHSQLQLDTLLDQLKKALEDFQDRFLQEIESFHQAYKKQSTTAATSIKRQALSQFAASKAHALQKLKELVEEQKDLIENKIYIDSRTGLKGFMKIFNEKLVDKLEEINKIDSTSSAKETYPLSKAVEHFNAGLGNVFYQFEEQRKEFDAWPPELLSSHTTLPEPSKYEKVYEALKAVLQDLHYSKHFDHNFSDHLKSLNTALSTFSPAKFTDSSSPILQALKDGIGALAKQLGYAYVSTYCCRKFDGALLDPQDPTTSDDKRKLTDYGKKLSKVFLTCLPGWVTDMYSLQRNCSGEWSKKQINTPTKENMVALWFHSRGFTVPEDDKKQNGHLKRGMTGEQIKTKLVEHKLDASKIKIKIKNSNNQITLIDILNLCHYFLEKYNRVSHYYIPPKPRAPSNIYNMLQWTAGLKYNHMYGEVKSQLGSVLKGLQKEHKLEKTELPVAVPYDMQRVIQSPINSAQLTNALDNVCYFAGETLVAVLGHGHADGSGGACLDMLVDVLFRLYQQLWFLCRQCLGDKSHSGWKDCSYGRYVSGSGWQCNDKQCPNQECKLSANQKVNQNPDQTLKQTADQRCDQHPDCGMKSPLQSFLEDGLQGFLPHSFSSPGCKITCTVSNHRGLPCKTPMGFADIGVVASHTKTGEYLKDALNNFCGPYSALTRLCNMLNCVLRRAPQTLDDIFGFLRGYLANWIDHGREHKCLAFSKAIKDAYFGQEYSDLTPTILFTTRVHQSGNKSNHSEGDLFTISECEDRAVDTCGVYVESLSYNLYSIFSSYHNKQYLSWILYSAETLYSLLDRLYKQCCNNCTSPGAKCHGTRCADKCQVKQAYDAQTSDDADGDQKKLNGKNHTENCSSIVRCQNTLPTLYMYGFSFGKPLGLCGTGDALEARRTCKDFCSALKKILEEESALIQLIKQIDEFIWKIRENFSYTLLALWSLSLLYLLHITVVRLDVLRIRSHLKSPSSHRIAAQSLLAAARVKALANVKYFSP</sequence>
<reference evidence="3 4" key="1">
    <citation type="journal article" date="2017" name="BMC Genomics">
        <title>Whole-genome assembly of Babesia ovata and comparative genomics between closely related pathogens.</title>
        <authorList>
            <person name="Yamagishi J."/>
            <person name="Asada M."/>
            <person name="Hakimi H."/>
            <person name="Tanaka T.Q."/>
            <person name="Sugimoto C."/>
            <person name="Kawazu S."/>
        </authorList>
    </citation>
    <scope>NUCLEOTIDE SEQUENCE [LARGE SCALE GENOMIC DNA]</scope>
    <source>
        <strain evidence="3 4">Miyake</strain>
    </source>
</reference>
<name>A0A2H6KJK7_9APIC</name>
<accession>A0A2H6KJK7</accession>
<keyword evidence="2" id="KW-0472">Membrane</keyword>
<proteinExistence type="predicted"/>
<keyword evidence="1" id="KW-0175">Coiled coil</keyword>
<gene>
    <name evidence="3" type="ORF">BOVATA_046530</name>
</gene>
<keyword evidence="2" id="KW-1133">Transmembrane helix</keyword>
<dbReference type="VEuPathDB" id="PiroplasmaDB:BOVATA_046530"/>
<evidence type="ECO:0000313" key="4">
    <source>
        <dbReference type="Proteomes" id="UP000236319"/>
    </source>
</evidence>
<evidence type="ECO:0000256" key="2">
    <source>
        <dbReference type="SAM" id="Phobius"/>
    </source>
</evidence>
<feature type="coiled-coil region" evidence="1">
    <location>
        <begin position="70"/>
        <end position="128"/>
    </location>
</feature>
<protein>
    <recommendedName>
        <fullName evidence="5">C3H1-type domain-containing protein</fullName>
    </recommendedName>
</protein>
<comment type="caution">
    <text evidence="3">The sequence shown here is derived from an EMBL/GenBank/DDBJ whole genome shotgun (WGS) entry which is preliminary data.</text>
</comment>
<keyword evidence="2" id="KW-0812">Transmembrane</keyword>
<evidence type="ECO:0000256" key="1">
    <source>
        <dbReference type="SAM" id="Coils"/>
    </source>
</evidence>
<evidence type="ECO:0000313" key="3">
    <source>
        <dbReference type="EMBL" id="GBE63160.1"/>
    </source>
</evidence>
<dbReference type="EMBL" id="BDSA01000018">
    <property type="protein sequence ID" value="GBE63160.1"/>
    <property type="molecule type" value="Genomic_DNA"/>
</dbReference>
<evidence type="ECO:0008006" key="5">
    <source>
        <dbReference type="Google" id="ProtNLM"/>
    </source>
</evidence>
<dbReference type="Proteomes" id="UP000236319">
    <property type="component" value="Unassembled WGS sequence"/>
</dbReference>
<organism evidence="3 4">
    <name type="scientific">Babesia ovata</name>
    <dbReference type="NCBI Taxonomy" id="189622"/>
    <lineage>
        <taxon>Eukaryota</taxon>
        <taxon>Sar</taxon>
        <taxon>Alveolata</taxon>
        <taxon>Apicomplexa</taxon>
        <taxon>Aconoidasida</taxon>
        <taxon>Piroplasmida</taxon>
        <taxon>Babesiidae</taxon>
        <taxon>Babesia</taxon>
    </lineage>
</organism>
<feature type="transmembrane region" description="Helical" evidence="2">
    <location>
        <begin position="1704"/>
        <end position="1727"/>
    </location>
</feature>
<keyword evidence="4" id="KW-1185">Reference proteome</keyword>
<dbReference type="RefSeq" id="XP_028869403.1">
    <property type="nucleotide sequence ID" value="XM_029013570.1"/>
</dbReference>
<dbReference type="GeneID" id="39876930"/>